<protein>
    <submittedName>
        <fullName evidence="2">Uncharacterized protein</fullName>
    </submittedName>
</protein>
<accession>G7YV55</accession>
<sequence length="682" mass="77938">MESTKTSHHSRPGLAKQTCVVQVHDAAAEANLRTSDSLVLSENYRKHYAGLHSAPEISSHTLLARRNYKPRLTSMVFTEEDTRRLLHKTNPFCTFGLDEVHPRILKETSVIMAEHFHPVFRQWLDEGNPPYTWKETNVPPFYESDDLESCSSNVSVFQMDVGAAKQWSLDLHLPLNDEKSVRMSFGGDAFVVHDEDAADDIMRVDAKKDLVVACNDLPRTVVHATSSTQFKAQLDAFYANSLAGKLTVPRRERQEQCYTLFPLALFSPIIDNERAECTITLRCRDSVTIHTPGSIKVKAKEGCIHDGPERTRRLNESLHKQVDLLNGGRVYIDAFFKKRDCDKTIQDLDSQSHKPESSVLKLSTVTELVTLLVEELGVRTNTKGKQLLSKKLPKPHPIERLLARFKCHVTHKRHNRASKKNVTGHRTKRIHVHHKSLDNNKSKCPKLILHELQVTAIQLFNNEWENNVLQGESPTQIGHTPCKHRAVPRKTKARNRQVTNWWYLKSTEKNYAGLHSATMTSSHPVLVRHNYEPRLTGKVSTEEDTRRLLHKTNLFCTLGLDEIHSGILKETSVTLAKHFHLVFRQWLDEDNPPYTWKETNVQPFYKTGERLSTGGCRPIRLTSASCKMMERILKRAILRHFTTENLTSPGQHIVLPNPSYRNYAHLDPSYLAIFKCARLTSP</sequence>
<reference key="2">
    <citation type="submission" date="2011-10" db="EMBL/GenBank/DDBJ databases">
        <title>The genome and transcriptome sequence of Clonorchis sinensis provide insights into the carcinogenic liver fluke.</title>
        <authorList>
            <person name="Wang X."/>
            <person name="Huang Y."/>
            <person name="Chen W."/>
            <person name="Liu H."/>
            <person name="Guo L."/>
            <person name="Chen Y."/>
            <person name="Luo F."/>
            <person name="Zhou W."/>
            <person name="Sun J."/>
            <person name="Mao Q."/>
            <person name="Liang P."/>
            <person name="Zhou C."/>
            <person name="Tian Y."/>
            <person name="Men J."/>
            <person name="Lv X."/>
            <person name="Huang L."/>
            <person name="Zhou J."/>
            <person name="Hu Y."/>
            <person name="Li R."/>
            <person name="Zhang F."/>
            <person name="Lei H."/>
            <person name="Li X."/>
            <person name="Hu X."/>
            <person name="Liang C."/>
            <person name="Xu J."/>
            <person name="Wu Z."/>
            <person name="Yu X."/>
        </authorList>
    </citation>
    <scope>NUCLEOTIDE SEQUENCE</scope>
    <source>
        <strain>Henan</strain>
    </source>
</reference>
<dbReference type="AlphaFoldDB" id="G7YV55"/>
<dbReference type="PANTHER" id="PTHR33395:SF22">
    <property type="entry name" value="REVERSE TRANSCRIPTASE DOMAIN-CONTAINING PROTEIN"/>
    <property type="match status" value="1"/>
</dbReference>
<dbReference type="PANTHER" id="PTHR33395">
    <property type="entry name" value="TRANSCRIPTASE, PUTATIVE-RELATED-RELATED"/>
    <property type="match status" value="1"/>
</dbReference>
<dbReference type="Proteomes" id="UP000008909">
    <property type="component" value="Unassembled WGS sequence"/>
</dbReference>
<reference evidence="2" key="1">
    <citation type="journal article" date="2011" name="Genome Biol.">
        <title>The draft genome of the carcinogenic human liver fluke Clonorchis sinensis.</title>
        <authorList>
            <person name="Wang X."/>
            <person name="Chen W."/>
            <person name="Huang Y."/>
            <person name="Sun J."/>
            <person name="Men J."/>
            <person name="Liu H."/>
            <person name="Luo F."/>
            <person name="Guo L."/>
            <person name="Lv X."/>
            <person name="Deng C."/>
            <person name="Zhou C."/>
            <person name="Fan Y."/>
            <person name="Li X."/>
            <person name="Huang L."/>
            <person name="Hu Y."/>
            <person name="Liang C."/>
            <person name="Hu X."/>
            <person name="Xu J."/>
            <person name="Yu X."/>
        </authorList>
    </citation>
    <scope>NUCLEOTIDE SEQUENCE [LARGE SCALE GENOMIC DNA]</scope>
    <source>
        <strain evidence="2">Henan</strain>
    </source>
</reference>
<keyword evidence="3" id="KW-1185">Reference proteome</keyword>
<evidence type="ECO:0000256" key="1">
    <source>
        <dbReference type="SAM" id="MobiDB-lite"/>
    </source>
</evidence>
<proteinExistence type="predicted"/>
<organism evidence="2 3">
    <name type="scientific">Clonorchis sinensis</name>
    <name type="common">Chinese liver fluke</name>
    <dbReference type="NCBI Taxonomy" id="79923"/>
    <lineage>
        <taxon>Eukaryota</taxon>
        <taxon>Metazoa</taxon>
        <taxon>Spiralia</taxon>
        <taxon>Lophotrochozoa</taxon>
        <taxon>Platyhelminthes</taxon>
        <taxon>Trematoda</taxon>
        <taxon>Digenea</taxon>
        <taxon>Opisthorchiida</taxon>
        <taxon>Opisthorchiata</taxon>
        <taxon>Opisthorchiidae</taxon>
        <taxon>Clonorchis</taxon>
    </lineage>
</organism>
<name>G7YV55_CLOSI</name>
<evidence type="ECO:0000313" key="3">
    <source>
        <dbReference type="Proteomes" id="UP000008909"/>
    </source>
</evidence>
<dbReference type="EMBL" id="DF144403">
    <property type="protein sequence ID" value="GAA56835.1"/>
    <property type="molecule type" value="Genomic_DNA"/>
</dbReference>
<evidence type="ECO:0000313" key="2">
    <source>
        <dbReference type="EMBL" id="GAA56835.1"/>
    </source>
</evidence>
<feature type="compositionally biased region" description="Basic residues" evidence="1">
    <location>
        <begin position="410"/>
        <end position="434"/>
    </location>
</feature>
<gene>
    <name evidence="2" type="ORF">CLF_111628</name>
</gene>
<feature type="region of interest" description="Disordered" evidence="1">
    <location>
        <begin position="410"/>
        <end position="437"/>
    </location>
</feature>